<dbReference type="STRING" id="667725.A0A0L0GDL3"/>
<reference evidence="3 4" key="1">
    <citation type="submission" date="2011-02" db="EMBL/GenBank/DDBJ databases">
        <title>The Genome Sequence of Sphaeroforma arctica JP610.</title>
        <authorList>
            <consortium name="The Broad Institute Genome Sequencing Platform"/>
            <person name="Russ C."/>
            <person name="Cuomo C."/>
            <person name="Young S.K."/>
            <person name="Zeng Q."/>
            <person name="Gargeya S."/>
            <person name="Alvarado L."/>
            <person name="Berlin A."/>
            <person name="Chapman S.B."/>
            <person name="Chen Z."/>
            <person name="Freedman E."/>
            <person name="Gellesch M."/>
            <person name="Goldberg J."/>
            <person name="Griggs A."/>
            <person name="Gujja S."/>
            <person name="Heilman E."/>
            <person name="Heiman D."/>
            <person name="Howarth C."/>
            <person name="Mehta T."/>
            <person name="Neiman D."/>
            <person name="Pearson M."/>
            <person name="Roberts A."/>
            <person name="Saif S."/>
            <person name="Shea T."/>
            <person name="Shenoy N."/>
            <person name="Sisk P."/>
            <person name="Stolte C."/>
            <person name="Sykes S."/>
            <person name="White J."/>
            <person name="Yandava C."/>
            <person name="Burger G."/>
            <person name="Gray M.W."/>
            <person name="Holland P.W.H."/>
            <person name="King N."/>
            <person name="Lang F.B.F."/>
            <person name="Roger A.J."/>
            <person name="Ruiz-Trillo I."/>
            <person name="Haas B."/>
            <person name="Nusbaum C."/>
            <person name="Birren B."/>
        </authorList>
    </citation>
    <scope>NUCLEOTIDE SEQUENCE [LARGE SCALE GENOMIC DNA]</scope>
    <source>
        <strain evidence="3 4">JP610</strain>
    </source>
</reference>
<keyword evidence="1" id="KW-0479">Metal-binding</keyword>
<dbReference type="PANTHER" id="PTHR11141:SF0">
    <property type="entry name" value="PROTEIN TRANSPORT PROTEIN SEC23"/>
    <property type="match status" value="1"/>
</dbReference>
<dbReference type="OrthoDB" id="10256289at2759"/>
<keyword evidence="1" id="KW-0813">Transport</keyword>
<dbReference type="GO" id="GO:0070971">
    <property type="term" value="C:endoplasmic reticulum exit site"/>
    <property type="evidence" value="ECO:0007669"/>
    <property type="project" value="TreeGrafter"/>
</dbReference>
<dbReference type="eggNOG" id="KOG1986">
    <property type="taxonomic scope" value="Eukaryota"/>
</dbReference>
<evidence type="ECO:0000256" key="1">
    <source>
        <dbReference type="RuleBase" id="RU365030"/>
    </source>
</evidence>
<name>A0A0L0GDL3_9EUKA</name>
<dbReference type="Gene3D" id="3.40.20.10">
    <property type="entry name" value="Severin"/>
    <property type="match status" value="1"/>
</dbReference>
<comment type="subcellular location">
    <subcellularLocation>
        <location evidence="1">Cytoplasmic vesicle</location>
        <location evidence="1">COPII-coated vesicle membrane</location>
        <topology evidence="1">Peripheral membrane protein</topology>
        <orientation evidence="1">Cytoplasmic side</orientation>
    </subcellularLocation>
    <subcellularLocation>
        <location evidence="1">Endoplasmic reticulum membrane</location>
        <topology evidence="1">Peripheral membrane protein</topology>
        <orientation evidence="1">Cytoplasmic side</orientation>
    </subcellularLocation>
</comment>
<dbReference type="GO" id="GO:0030127">
    <property type="term" value="C:COPII vesicle coat"/>
    <property type="evidence" value="ECO:0007669"/>
    <property type="project" value="InterPro"/>
</dbReference>
<keyword evidence="1" id="KW-0963">Cytoplasm</keyword>
<dbReference type="GO" id="GO:0046872">
    <property type="term" value="F:metal ion binding"/>
    <property type="evidence" value="ECO:0007669"/>
    <property type="project" value="UniProtKB-KW"/>
</dbReference>
<dbReference type="EMBL" id="KQ241656">
    <property type="protein sequence ID" value="KNC86353.1"/>
    <property type="molecule type" value="Genomic_DNA"/>
</dbReference>
<comment type="function">
    <text evidence="1">Component of the coat protein complex II (COPII) which promotes the formation of transport vesicles from the endoplasmic reticulum (ER). The coat has two main functions, the physical deformation of the endoplasmic reticulum membrane into vesicles and the selection of cargo molecules.</text>
</comment>
<dbReference type="CDD" id="cd11287">
    <property type="entry name" value="Sec23_C"/>
    <property type="match status" value="1"/>
</dbReference>
<dbReference type="Gene3D" id="1.20.120.730">
    <property type="entry name" value="Sec23/Sec24 helical domain"/>
    <property type="match status" value="1"/>
</dbReference>
<evidence type="ECO:0000313" key="4">
    <source>
        <dbReference type="Proteomes" id="UP000054560"/>
    </source>
</evidence>
<dbReference type="Proteomes" id="UP000054560">
    <property type="component" value="Unassembled WGS sequence"/>
</dbReference>
<dbReference type="AlphaFoldDB" id="A0A0L0GDL3"/>
<keyword evidence="1" id="KW-0256">Endoplasmic reticulum</keyword>
<dbReference type="InterPro" id="IPR037550">
    <property type="entry name" value="Sec23_C"/>
</dbReference>
<dbReference type="RefSeq" id="XP_014160255.1">
    <property type="nucleotide sequence ID" value="XM_014304780.1"/>
</dbReference>
<accession>A0A0L0GDL3</accession>
<keyword evidence="1" id="KW-0472">Membrane</keyword>
<dbReference type="GeneID" id="25902016"/>
<gene>
    <name evidence="3" type="ORF">SARC_01512</name>
</gene>
<comment type="similarity">
    <text evidence="1">Belongs to the SEC23/SEC24 family. SEC23 subfamily.</text>
</comment>
<dbReference type="InterPro" id="IPR007123">
    <property type="entry name" value="Gelsolin-like_dom"/>
</dbReference>
<dbReference type="PANTHER" id="PTHR11141">
    <property type="entry name" value="PROTEIN TRANSPORT PROTEIN SEC23"/>
    <property type="match status" value="1"/>
</dbReference>
<keyword evidence="1" id="KW-0653">Protein transport</keyword>
<organism evidence="3 4">
    <name type="scientific">Sphaeroforma arctica JP610</name>
    <dbReference type="NCBI Taxonomy" id="667725"/>
    <lineage>
        <taxon>Eukaryota</taxon>
        <taxon>Ichthyosporea</taxon>
        <taxon>Ichthyophonida</taxon>
        <taxon>Sphaeroforma</taxon>
    </lineage>
</organism>
<dbReference type="GO" id="GO:0005789">
    <property type="term" value="C:endoplasmic reticulum membrane"/>
    <property type="evidence" value="ECO:0007669"/>
    <property type="project" value="UniProtKB-SubCell"/>
</dbReference>
<keyword evidence="1" id="KW-0968">Cytoplasmic vesicle</keyword>
<dbReference type="GO" id="GO:0090110">
    <property type="term" value="P:COPII-coated vesicle cargo loading"/>
    <property type="evidence" value="ECO:0007669"/>
    <property type="project" value="TreeGrafter"/>
</dbReference>
<keyword evidence="4" id="KW-1185">Reference proteome</keyword>
<evidence type="ECO:0000259" key="2">
    <source>
        <dbReference type="Pfam" id="PF00626"/>
    </source>
</evidence>
<dbReference type="InterPro" id="IPR037364">
    <property type="entry name" value="Sec23"/>
</dbReference>
<keyword evidence="1" id="KW-0931">ER-Golgi transport</keyword>
<evidence type="ECO:0000313" key="3">
    <source>
        <dbReference type="EMBL" id="KNC86353.1"/>
    </source>
</evidence>
<feature type="domain" description="Gelsolin-like" evidence="2">
    <location>
        <begin position="26"/>
        <end position="112"/>
    </location>
</feature>
<proteinExistence type="inferred from homology"/>
<dbReference type="GO" id="GO:0015031">
    <property type="term" value="P:protein transport"/>
    <property type="evidence" value="ECO:0007669"/>
    <property type="project" value="UniProtKB-KW"/>
</dbReference>
<protein>
    <recommendedName>
        <fullName evidence="1">Protein transport protein SEC23</fullName>
    </recommendedName>
</protein>
<dbReference type="InterPro" id="IPR029006">
    <property type="entry name" value="ADF-H/Gelsolin-like_dom_sf"/>
</dbReference>
<dbReference type="InterPro" id="IPR036180">
    <property type="entry name" value="Gelsolin-like_dom_sf"/>
</dbReference>
<sequence>MNRADAMDALVMIQPSLIAYSFDGPPQPVLLDSSSLGPDRILLLDSFFHILIWHGETVAAWRKAGYQNQAEYENFRLLLEAPVKDAKDIINERFPVPRFIDTDQGGSQARFLLAKVNPSQSHNNAHAYGADPSAAPVITDDVSLQVFMEHLKKLAVSSST</sequence>
<dbReference type="Pfam" id="PF00626">
    <property type="entry name" value="Gelsolin"/>
    <property type="match status" value="1"/>
</dbReference>
<dbReference type="SUPFAM" id="SSF82754">
    <property type="entry name" value="C-terminal, gelsolin-like domain of Sec23/24"/>
    <property type="match status" value="1"/>
</dbReference>
<keyword evidence="1" id="KW-0862">Zinc</keyword>
<dbReference type="FunFam" id="3.40.20.10:FF:000003">
    <property type="entry name" value="Protein transport protein SEC23"/>
    <property type="match status" value="1"/>
</dbReference>
<dbReference type="GO" id="GO:0005096">
    <property type="term" value="F:GTPase activator activity"/>
    <property type="evidence" value="ECO:0007669"/>
    <property type="project" value="TreeGrafter"/>
</dbReference>